<dbReference type="GO" id="GO:0051231">
    <property type="term" value="P:spindle elongation"/>
    <property type="evidence" value="ECO:0007669"/>
    <property type="project" value="TreeGrafter"/>
</dbReference>
<evidence type="ECO:0000256" key="6">
    <source>
        <dbReference type="PROSITE-ProRule" id="PRU00283"/>
    </source>
</evidence>
<evidence type="ECO:0000256" key="7">
    <source>
        <dbReference type="RuleBase" id="RU000394"/>
    </source>
</evidence>
<dbReference type="RefSeq" id="XP_008074209.1">
    <property type="nucleotide sequence ID" value="XM_008076018.1"/>
</dbReference>
<feature type="binding site" evidence="6">
    <location>
        <begin position="68"/>
        <end position="75"/>
    </location>
    <ligand>
        <name>ATP</name>
        <dbReference type="ChEBI" id="CHEBI:30616"/>
    </ligand>
</feature>
<dbReference type="PRINTS" id="PR00380">
    <property type="entry name" value="KINESINHEAVY"/>
</dbReference>
<dbReference type="GeneID" id="19879072"/>
<feature type="domain" description="Kinesin motor" evidence="9">
    <location>
        <begin position="5"/>
        <end position="287"/>
    </location>
</feature>
<dbReference type="InterPro" id="IPR019821">
    <property type="entry name" value="Kinesin_motor_CS"/>
</dbReference>
<keyword evidence="4 6" id="KW-0067">ATP-binding</keyword>
<evidence type="ECO:0000256" key="1">
    <source>
        <dbReference type="ARBA" id="ARBA00004496"/>
    </source>
</evidence>
<keyword evidence="3 6" id="KW-0547">Nucleotide-binding</keyword>
<dbReference type="GO" id="GO:0005875">
    <property type="term" value="C:microtubule associated complex"/>
    <property type="evidence" value="ECO:0007669"/>
    <property type="project" value="TreeGrafter"/>
</dbReference>
<dbReference type="InterPro" id="IPR015943">
    <property type="entry name" value="WD40/YVTN_repeat-like_dom_sf"/>
</dbReference>
<dbReference type="InterPro" id="IPR027417">
    <property type="entry name" value="P-loop_NTPase"/>
</dbReference>
<dbReference type="SMART" id="SM00320">
    <property type="entry name" value="WD40"/>
    <property type="match status" value="5"/>
</dbReference>
<dbReference type="PANTHER" id="PTHR47969:SF15">
    <property type="entry name" value="CHROMOSOME-ASSOCIATED KINESIN KIF4A-RELATED"/>
    <property type="match status" value="1"/>
</dbReference>
<dbReference type="Proteomes" id="UP000011081">
    <property type="component" value="Unassembled WGS sequence"/>
</dbReference>
<evidence type="ECO:0000256" key="8">
    <source>
        <dbReference type="SAM" id="Coils"/>
    </source>
</evidence>
<dbReference type="EMBL" id="GL877420">
    <property type="protein sequence ID" value="ELA47307.1"/>
    <property type="molecule type" value="Genomic_DNA"/>
</dbReference>
<dbReference type="InterPro" id="IPR027640">
    <property type="entry name" value="Kinesin-like_fam"/>
</dbReference>
<evidence type="ECO:0000256" key="5">
    <source>
        <dbReference type="ARBA" id="ARBA00023054"/>
    </source>
</evidence>
<dbReference type="GO" id="GO:0005737">
    <property type="term" value="C:cytoplasm"/>
    <property type="evidence" value="ECO:0007669"/>
    <property type="project" value="UniProtKB-SubCell"/>
</dbReference>
<dbReference type="SUPFAM" id="SSF52540">
    <property type="entry name" value="P-loop containing nucleoside triphosphate hydrolases"/>
    <property type="match status" value="1"/>
</dbReference>
<dbReference type="PROSITE" id="PS00411">
    <property type="entry name" value="KINESIN_MOTOR_1"/>
    <property type="match status" value="1"/>
</dbReference>
<comment type="subcellular location">
    <subcellularLocation>
        <location evidence="1">Cytoplasm</location>
    </subcellularLocation>
</comment>
<evidence type="ECO:0000256" key="2">
    <source>
        <dbReference type="ARBA" id="ARBA00022490"/>
    </source>
</evidence>
<name>L2GVC4_VAVCU</name>
<organism evidence="10 11">
    <name type="scientific">Vavraia culicis (isolate floridensis)</name>
    <name type="common">Microsporidian parasite</name>
    <dbReference type="NCBI Taxonomy" id="948595"/>
    <lineage>
        <taxon>Eukaryota</taxon>
        <taxon>Fungi</taxon>
        <taxon>Fungi incertae sedis</taxon>
        <taxon>Microsporidia</taxon>
        <taxon>Pleistophoridae</taxon>
        <taxon>Vavraia</taxon>
    </lineage>
</organism>
<gene>
    <name evidence="10" type="ORF">VCUG_01191</name>
</gene>
<evidence type="ECO:0000313" key="11">
    <source>
        <dbReference type="Proteomes" id="UP000011081"/>
    </source>
</evidence>
<dbReference type="SUPFAM" id="SSF50978">
    <property type="entry name" value="WD40 repeat-like"/>
    <property type="match status" value="1"/>
</dbReference>
<keyword evidence="11" id="KW-1185">Reference proteome</keyword>
<dbReference type="PANTHER" id="PTHR47969">
    <property type="entry name" value="CHROMOSOME-ASSOCIATED KINESIN KIF4A-RELATED"/>
    <property type="match status" value="1"/>
</dbReference>
<dbReference type="OMA" id="YAHDSWI"/>
<evidence type="ECO:0000313" key="10">
    <source>
        <dbReference type="EMBL" id="ELA47307.1"/>
    </source>
</evidence>
<evidence type="ECO:0000256" key="3">
    <source>
        <dbReference type="ARBA" id="ARBA00022741"/>
    </source>
</evidence>
<evidence type="ECO:0000259" key="9">
    <source>
        <dbReference type="PROSITE" id="PS50067"/>
    </source>
</evidence>
<dbReference type="GO" id="GO:0003777">
    <property type="term" value="F:microtubule motor activity"/>
    <property type="evidence" value="ECO:0007669"/>
    <property type="project" value="InterPro"/>
</dbReference>
<evidence type="ECO:0000256" key="4">
    <source>
        <dbReference type="ARBA" id="ARBA00022840"/>
    </source>
</evidence>
<feature type="coiled-coil region" evidence="8">
    <location>
        <begin position="297"/>
        <end position="324"/>
    </location>
</feature>
<dbReference type="GO" id="GO:0007052">
    <property type="term" value="P:mitotic spindle organization"/>
    <property type="evidence" value="ECO:0007669"/>
    <property type="project" value="TreeGrafter"/>
</dbReference>
<dbReference type="InterPro" id="IPR036961">
    <property type="entry name" value="Kinesin_motor_dom_sf"/>
</dbReference>
<keyword evidence="6 7" id="KW-0505">Motor protein</keyword>
<dbReference type="HOGENOM" id="CLU_339243_0_0_1"/>
<dbReference type="SMART" id="SM00129">
    <property type="entry name" value="KISc"/>
    <property type="match status" value="1"/>
</dbReference>
<dbReference type="Gene3D" id="2.130.10.10">
    <property type="entry name" value="YVTN repeat-like/Quinoprotein amine dehydrogenase"/>
    <property type="match status" value="1"/>
</dbReference>
<keyword evidence="7" id="KW-0493">Microtubule</keyword>
<protein>
    <recommendedName>
        <fullName evidence="7">Kinesin-like protein</fullName>
    </recommendedName>
</protein>
<dbReference type="PROSITE" id="PS50067">
    <property type="entry name" value="KINESIN_MOTOR_2"/>
    <property type="match status" value="1"/>
</dbReference>
<dbReference type="InterPro" id="IPR001680">
    <property type="entry name" value="WD40_rpt"/>
</dbReference>
<dbReference type="GO" id="GO:0008017">
    <property type="term" value="F:microtubule binding"/>
    <property type="evidence" value="ECO:0007669"/>
    <property type="project" value="InterPro"/>
</dbReference>
<dbReference type="InParanoid" id="L2GVC4"/>
<proteinExistence type="inferred from homology"/>
<dbReference type="OrthoDB" id="3176171at2759"/>
<reference evidence="11" key="1">
    <citation type="submission" date="2011-03" db="EMBL/GenBank/DDBJ databases">
        <title>The genome sequence of Vavraia culicis strain floridensis.</title>
        <authorList>
            <consortium name="The Broad Institute Genome Sequencing Platform"/>
            <person name="Cuomo C."/>
            <person name="Becnel J."/>
            <person name="Sanscrainte N."/>
            <person name="Young S.K."/>
            <person name="Zeng Q."/>
            <person name="Gargeya S."/>
            <person name="Fitzgerald M."/>
            <person name="Haas B."/>
            <person name="Abouelleil A."/>
            <person name="Alvarado L."/>
            <person name="Arachchi H.M."/>
            <person name="Berlin A."/>
            <person name="Chapman S.B."/>
            <person name="Gearin G."/>
            <person name="Goldberg J."/>
            <person name="Griggs A."/>
            <person name="Gujja S."/>
            <person name="Hansen M."/>
            <person name="Heiman D."/>
            <person name="Howarth C."/>
            <person name="Larimer J."/>
            <person name="Lui A."/>
            <person name="MacDonald P.J.P."/>
            <person name="McCowen C."/>
            <person name="Montmayeur A."/>
            <person name="Murphy C."/>
            <person name="Neiman D."/>
            <person name="Pearson M."/>
            <person name="Priest M."/>
            <person name="Roberts A."/>
            <person name="Saif S."/>
            <person name="Shea T."/>
            <person name="Sisk P."/>
            <person name="Stolte C."/>
            <person name="Sykes S."/>
            <person name="Wortman J."/>
            <person name="Nusbaum C."/>
            <person name="Birren B."/>
        </authorList>
    </citation>
    <scope>NUCLEOTIDE SEQUENCE [LARGE SCALE GENOMIC DNA]</scope>
    <source>
        <strain evidence="11">floridensis</strain>
    </source>
</reference>
<dbReference type="Pfam" id="PF00225">
    <property type="entry name" value="Kinesin"/>
    <property type="match status" value="1"/>
</dbReference>
<dbReference type="InterPro" id="IPR036322">
    <property type="entry name" value="WD40_repeat_dom_sf"/>
</dbReference>
<keyword evidence="2" id="KW-0963">Cytoplasm</keyword>
<dbReference type="GO" id="GO:0005524">
    <property type="term" value="F:ATP binding"/>
    <property type="evidence" value="ECO:0007669"/>
    <property type="project" value="UniProtKB-UniRule"/>
</dbReference>
<dbReference type="GO" id="GO:0007018">
    <property type="term" value="P:microtubule-based movement"/>
    <property type="evidence" value="ECO:0007669"/>
    <property type="project" value="InterPro"/>
</dbReference>
<dbReference type="GO" id="GO:0005874">
    <property type="term" value="C:microtubule"/>
    <property type="evidence" value="ECO:0007669"/>
    <property type="project" value="UniProtKB-KW"/>
</dbReference>
<dbReference type="InterPro" id="IPR001752">
    <property type="entry name" value="Kinesin_motor_dom"/>
</dbReference>
<sequence>MSSQNLQVHIKIRSSPTPYLLSSPPTITINAYKFTFTHIHTDPDISAHLQPTVNAFLNGYNTSIVCYGQTGSGKTYTMGLTADQIDACTGIVPVSMCTVVGKECVRMAMFEIYNEEVYDLLNGRERIILRNNRSELVINAHEREVRTYEQFRSVVTDAIALRITKCTRMNAGSSRSHAVIRVCTDRASLVFVDLAGSERTKRTGVSNDTMKEAISINTGLLALGNVINALYNKKKFVPYRDSKLTRILKPILNDNTIVRMIACVSDSYQDANETMNTLEYANRAGCLRTVVKREPVVGREQGEVIRLREEIGRLRRENEWLRKELKDKTGRGICRCYEKERSTDGKTKREEQSTACTKASSAEVACSNKEESATDTMSSTSALNDRSVKTGINADVSVSTRHSPIGQGDENLKNGAIGGRNDTLLLTDTCMYPMASTPIRNKVTNTVLTPVRRNEDAKNVHTPTPIRKINFDLSKNLTLDVGQRKVRRIISHGGKSCIGDESVDVMDGTIPVRPIATEDVVHGKSFSSEAFADRPFPSKPEAPAVSIPVKPVLNKPHPHGLITDKPPCNKITAKRTRQCISTTATERTRITPLNAKRVRALNGLRRIRELAVHSSTVLSITYLNDGLYTISSDNTLRRTVAGRTVTLKRCLFLSLLARNEHSEVLYSTNDGLYFVDGPLIRRYDTGITSMCYQGTYVVTGHINGQVCVCDVRMGVLYEGVWHKGYVNAVRMHDGVIYTGSVDSTVCYAEMVHGAVDDIRAQCLLPAHNSPVNLILMHEGFLFSASKEGNIRKWKNHQLIKECKGTHSSFIRAGASNAEYLYTGCKDGVVKRWSAEMEERGNERVPCSVVCMDGTGDGVVVGGSDGKVYFLGE</sequence>
<dbReference type="AlphaFoldDB" id="L2GVC4"/>
<comment type="similarity">
    <text evidence="6 7">Belongs to the TRAFAC class myosin-kinesin ATPase superfamily. Kinesin family.</text>
</comment>
<accession>L2GVC4</accession>
<keyword evidence="5 8" id="KW-0175">Coiled coil</keyword>
<dbReference type="Gene3D" id="3.40.850.10">
    <property type="entry name" value="Kinesin motor domain"/>
    <property type="match status" value="1"/>
</dbReference>
<dbReference type="VEuPathDB" id="MicrosporidiaDB:VCUG_01191"/>
<dbReference type="STRING" id="948595.L2GVC4"/>